<comment type="similarity">
    <text evidence="1">Belongs to the NmrA-type oxidoreductase family. Isoflavone reductase subfamily.</text>
</comment>
<keyword evidence="5" id="KW-1185">Reference proteome</keyword>
<protein>
    <recommendedName>
        <fullName evidence="6">NmrA-like domain-containing protein</fullName>
    </recommendedName>
</protein>
<dbReference type="GO" id="GO:0016491">
    <property type="term" value="F:oxidoreductase activity"/>
    <property type="evidence" value="ECO:0007669"/>
    <property type="project" value="UniProtKB-KW"/>
</dbReference>
<accession>A0AA40DSS8</accession>
<dbReference type="Proteomes" id="UP001172102">
    <property type="component" value="Unassembled WGS sequence"/>
</dbReference>
<dbReference type="InterPro" id="IPR051609">
    <property type="entry name" value="NmrA/Isoflavone_reductase-like"/>
</dbReference>
<dbReference type="EMBL" id="JAUKUA010000005">
    <property type="protein sequence ID" value="KAK0710643.1"/>
    <property type="molecule type" value="Genomic_DNA"/>
</dbReference>
<reference evidence="4" key="1">
    <citation type="submission" date="2023-06" db="EMBL/GenBank/DDBJ databases">
        <title>Genome-scale phylogeny and comparative genomics of the fungal order Sordariales.</title>
        <authorList>
            <consortium name="Lawrence Berkeley National Laboratory"/>
            <person name="Hensen N."/>
            <person name="Bonometti L."/>
            <person name="Westerberg I."/>
            <person name="Brannstrom I.O."/>
            <person name="Guillou S."/>
            <person name="Cros-Aarteil S."/>
            <person name="Calhoun S."/>
            <person name="Haridas S."/>
            <person name="Kuo A."/>
            <person name="Mondo S."/>
            <person name="Pangilinan J."/>
            <person name="Riley R."/>
            <person name="Labutti K."/>
            <person name="Andreopoulos B."/>
            <person name="Lipzen A."/>
            <person name="Chen C."/>
            <person name="Yanf M."/>
            <person name="Daum C."/>
            <person name="Ng V."/>
            <person name="Clum A."/>
            <person name="Steindorff A."/>
            <person name="Ohm R."/>
            <person name="Martin F."/>
            <person name="Silar P."/>
            <person name="Natvig D."/>
            <person name="Lalanne C."/>
            <person name="Gautier V."/>
            <person name="Ament-Velasquez S.L."/>
            <person name="Kruys A."/>
            <person name="Hutchinson M.I."/>
            <person name="Powell A.J."/>
            <person name="Barry K."/>
            <person name="Miller A.N."/>
            <person name="Grigoriev I.V."/>
            <person name="Debuchy R."/>
            <person name="Gladieux P."/>
            <person name="Thoren M.H."/>
            <person name="Johannesson H."/>
        </authorList>
    </citation>
    <scope>NUCLEOTIDE SEQUENCE</scope>
    <source>
        <strain evidence="4">SMH4607-1</strain>
    </source>
</reference>
<evidence type="ECO:0000256" key="2">
    <source>
        <dbReference type="ARBA" id="ARBA00022857"/>
    </source>
</evidence>
<dbReference type="PANTHER" id="PTHR47706">
    <property type="entry name" value="NMRA-LIKE FAMILY PROTEIN"/>
    <property type="match status" value="1"/>
</dbReference>
<evidence type="ECO:0008006" key="6">
    <source>
        <dbReference type="Google" id="ProtNLM"/>
    </source>
</evidence>
<keyword evidence="3" id="KW-0560">Oxidoreductase</keyword>
<evidence type="ECO:0000256" key="1">
    <source>
        <dbReference type="ARBA" id="ARBA00005725"/>
    </source>
</evidence>
<evidence type="ECO:0000256" key="3">
    <source>
        <dbReference type="ARBA" id="ARBA00023002"/>
    </source>
</evidence>
<name>A0AA40DSS8_9PEZI</name>
<proteinExistence type="inferred from homology"/>
<feature type="non-terminal residue" evidence="4">
    <location>
        <position position="168"/>
    </location>
</feature>
<gene>
    <name evidence="4" type="ORF">B0H67DRAFT_667402</name>
</gene>
<organism evidence="4 5">
    <name type="scientific">Lasiosphaeris hirsuta</name>
    <dbReference type="NCBI Taxonomy" id="260670"/>
    <lineage>
        <taxon>Eukaryota</taxon>
        <taxon>Fungi</taxon>
        <taxon>Dikarya</taxon>
        <taxon>Ascomycota</taxon>
        <taxon>Pezizomycotina</taxon>
        <taxon>Sordariomycetes</taxon>
        <taxon>Sordariomycetidae</taxon>
        <taxon>Sordariales</taxon>
        <taxon>Lasiosphaeriaceae</taxon>
        <taxon>Lasiosphaeris</taxon>
    </lineage>
</organism>
<comment type="caution">
    <text evidence="4">The sequence shown here is derived from an EMBL/GenBank/DDBJ whole genome shotgun (WGS) entry which is preliminary data.</text>
</comment>
<dbReference type="AlphaFoldDB" id="A0AA40DSS8"/>
<evidence type="ECO:0000313" key="4">
    <source>
        <dbReference type="EMBL" id="KAK0710643.1"/>
    </source>
</evidence>
<sequence length="168" mass="18717">MAIREYLAALKKDKKVLEYSLFFPGQFLNYLGSPNKTARHLSQLTTWLDFPNTRAILVEGVDERLSFTTVQDLAAVVARAAEYAGEWPVVGGVNGNTLTSEQMVALGEKYPAVPKNQAELFSRKFVISALQGSLTNAWEVSDEWNQLIPGFEFTSVEKLLTEVWAGKD</sequence>
<evidence type="ECO:0000313" key="5">
    <source>
        <dbReference type="Proteomes" id="UP001172102"/>
    </source>
</evidence>
<dbReference type="PANTHER" id="PTHR47706:SF4">
    <property type="entry name" value="NMRA-LIKE DOMAIN-CONTAINING PROTEIN"/>
    <property type="match status" value="1"/>
</dbReference>
<keyword evidence="2" id="KW-0521">NADP</keyword>